<protein>
    <recommendedName>
        <fullName evidence="5">EF-hand domain-containing protein</fullName>
    </recommendedName>
</protein>
<dbReference type="PROSITE" id="PS00018">
    <property type="entry name" value="EF_HAND_1"/>
    <property type="match status" value="1"/>
</dbReference>
<evidence type="ECO:0000256" key="1">
    <source>
        <dbReference type="SAM" id="SignalP"/>
    </source>
</evidence>
<reference evidence="2 4" key="1">
    <citation type="submission" date="2024-01" db="EMBL/GenBank/DDBJ databases">
        <title>The genome of the rayed Mediterranean limpet Patella caerulea (Linnaeus, 1758).</title>
        <authorList>
            <person name="Anh-Thu Weber A."/>
            <person name="Halstead-Nussloch G."/>
        </authorList>
    </citation>
    <scope>NUCLEOTIDE SEQUENCE [LARGE SCALE GENOMIC DNA]</scope>
    <source>
        <strain evidence="2">AATW-2023a</strain>
        <tissue evidence="2">Whole specimen</tissue>
    </source>
</reference>
<dbReference type="Proteomes" id="UP001347796">
    <property type="component" value="Unassembled WGS sequence"/>
</dbReference>
<evidence type="ECO:0000313" key="3">
    <source>
        <dbReference type="EMBL" id="KAK6180347.1"/>
    </source>
</evidence>
<keyword evidence="1" id="KW-0732">Signal</keyword>
<dbReference type="InterPro" id="IPR018247">
    <property type="entry name" value="EF_Hand_1_Ca_BS"/>
</dbReference>
<gene>
    <name evidence="2" type="ORF">SNE40_012517</name>
    <name evidence="3" type="ORF">SNE40_012518</name>
</gene>
<organism evidence="2 4">
    <name type="scientific">Patella caerulea</name>
    <name type="common">Rayed Mediterranean limpet</name>
    <dbReference type="NCBI Taxonomy" id="87958"/>
    <lineage>
        <taxon>Eukaryota</taxon>
        <taxon>Metazoa</taxon>
        <taxon>Spiralia</taxon>
        <taxon>Lophotrochozoa</taxon>
        <taxon>Mollusca</taxon>
        <taxon>Gastropoda</taxon>
        <taxon>Patellogastropoda</taxon>
        <taxon>Patelloidea</taxon>
        <taxon>Patellidae</taxon>
        <taxon>Patella</taxon>
    </lineage>
</organism>
<evidence type="ECO:0000313" key="2">
    <source>
        <dbReference type="EMBL" id="KAK6180346.1"/>
    </source>
</evidence>
<name>A0AAN8JM10_PATCE</name>
<feature type="chain" id="PRO_5044710914" description="EF-hand domain-containing protein" evidence="1">
    <location>
        <begin position="20"/>
        <end position="140"/>
    </location>
</feature>
<accession>A0AAN8JM10</accession>
<dbReference type="EMBL" id="JAZGQO010000008">
    <property type="protein sequence ID" value="KAK6180346.1"/>
    <property type="molecule type" value="Genomic_DNA"/>
</dbReference>
<sequence>MFCLLVITLALVLAQNTEANMPVNGFTALDLQMEFGFDLDVAQEVVATFDTNGDRMLSIGEMGLKFRATVKALEDAKKKGISIDIAGIEAMVDLDLNDILKFDASILGDGGLDLGNLLGGNRGIGSLTDTLGLLGSLGMK</sequence>
<evidence type="ECO:0000313" key="4">
    <source>
        <dbReference type="Proteomes" id="UP001347796"/>
    </source>
</evidence>
<feature type="signal peptide" evidence="1">
    <location>
        <begin position="1"/>
        <end position="19"/>
    </location>
</feature>
<evidence type="ECO:0008006" key="5">
    <source>
        <dbReference type="Google" id="ProtNLM"/>
    </source>
</evidence>
<keyword evidence="4" id="KW-1185">Reference proteome</keyword>
<proteinExistence type="predicted"/>
<dbReference type="EMBL" id="JAZGQO010000008">
    <property type="protein sequence ID" value="KAK6180347.1"/>
    <property type="molecule type" value="Genomic_DNA"/>
</dbReference>
<dbReference type="AlphaFoldDB" id="A0AAN8JM10"/>
<comment type="caution">
    <text evidence="2">The sequence shown here is derived from an EMBL/GenBank/DDBJ whole genome shotgun (WGS) entry which is preliminary data.</text>
</comment>